<dbReference type="WBParaSite" id="PSU_v2.g6090.t1">
    <property type="protein sequence ID" value="PSU_v2.g6090.t1"/>
    <property type="gene ID" value="PSU_v2.g6090"/>
</dbReference>
<sequence>MQFKASQQLLNPNEEPPPKKSKTNPVQDLARKHIRIAKTIVDLNVDEIVTRLTADFTLCLIFGHHDIPKFKFQMVDIIQTLPTTIHGSESFELLNEKQKITTRAQRDAKLKEKQLDAQVEPKEIDESIQQDEGDCDEEAENNDGDQAEEVTDELLNETMQYVAELVDKNEVPEGISSHFDEAADLLWIVLKSGKHNDRSSPVNFKAEEKEVLEKLHSAFRSFFLNPSPRLNHSLDVATIICSYARLLKHGKSGVKQFIKEIHGEIDEDDVESEKNINDVLTTWLEAIDAGVIKQFQRNGFKSEYPLSVREATITSGIHSVVKFFCYVAAANPEIIPANFLMDENLVKQQLENWQQHLCIDYTRKSHFHSTEKNFSEGIKDASRVTYEDEPDRIRLLTAVKIYSSTVTGVRHTDF</sequence>
<protein>
    <submittedName>
        <fullName evidence="3">Uncharacterized protein</fullName>
    </submittedName>
</protein>
<accession>A0A914Z150</accession>
<feature type="region of interest" description="Disordered" evidence="1">
    <location>
        <begin position="1"/>
        <end position="27"/>
    </location>
</feature>
<reference evidence="3" key="1">
    <citation type="submission" date="2022-11" db="UniProtKB">
        <authorList>
            <consortium name="WormBaseParasite"/>
        </authorList>
    </citation>
    <scope>IDENTIFICATION</scope>
</reference>
<dbReference type="AlphaFoldDB" id="A0A914Z150"/>
<keyword evidence="2" id="KW-1185">Reference proteome</keyword>
<proteinExistence type="predicted"/>
<feature type="compositionally biased region" description="Basic and acidic residues" evidence="1">
    <location>
        <begin position="105"/>
        <end position="125"/>
    </location>
</feature>
<name>A0A914Z150_9BILA</name>
<feature type="region of interest" description="Disordered" evidence="1">
    <location>
        <begin position="105"/>
        <end position="145"/>
    </location>
</feature>
<organism evidence="2 3">
    <name type="scientific">Panagrolaimus superbus</name>
    <dbReference type="NCBI Taxonomy" id="310955"/>
    <lineage>
        <taxon>Eukaryota</taxon>
        <taxon>Metazoa</taxon>
        <taxon>Ecdysozoa</taxon>
        <taxon>Nematoda</taxon>
        <taxon>Chromadorea</taxon>
        <taxon>Rhabditida</taxon>
        <taxon>Tylenchina</taxon>
        <taxon>Panagrolaimomorpha</taxon>
        <taxon>Panagrolaimoidea</taxon>
        <taxon>Panagrolaimidae</taxon>
        <taxon>Panagrolaimus</taxon>
    </lineage>
</organism>
<dbReference type="Proteomes" id="UP000887577">
    <property type="component" value="Unplaced"/>
</dbReference>
<feature type="compositionally biased region" description="Acidic residues" evidence="1">
    <location>
        <begin position="126"/>
        <end position="145"/>
    </location>
</feature>
<evidence type="ECO:0000313" key="3">
    <source>
        <dbReference type="WBParaSite" id="PSU_v2.g6090.t1"/>
    </source>
</evidence>
<evidence type="ECO:0000256" key="1">
    <source>
        <dbReference type="SAM" id="MobiDB-lite"/>
    </source>
</evidence>
<evidence type="ECO:0000313" key="2">
    <source>
        <dbReference type="Proteomes" id="UP000887577"/>
    </source>
</evidence>